<protein>
    <recommendedName>
        <fullName evidence="6">Manganese-dependent ADP-ribose/CDP-alcohol diphosphatase</fullName>
    </recommendedName>
</protein>
<keyword evidence="5" id="KW-1185">Reference proteome</keyword>
<dbReference type="InterPro" id="IPR029052">
    <property type="entry name" value="Metallo-depent_PP-like"/>
</dbReference>
<dbReference type="Gene3D" id="3.60.21.10">
    <property type="match status" value="1"/>
</dbReference>
<comment type="caution">
    <text evidence="4">The sequence shown here is derived from an EMBL/GenBank/DDBJ whole genome shotgun (WGS) entry which is preliminary data.</text>
</comment>
<dbReference type="STRING" id="69332.A0A388M295"/>
<evidence type="ECO:0000256" key="3">
    <source>
        <dbReference type="ARBA" id="ARBA00022833"/>
    </source>
</evidence>
<evidence type="ECO:0008006" key="6">
    <source>
        <dbReference type="Google" id="ProtNLM"/>
    </source>
</evidence>
<reference evidence="4 5" key="1">
    <citation type="journal article" date="2018" name="Cell">
        <title>The Chara Genome: Secondary Complexity and Implications for Plant Terrestrialization.</title>
        <authorList>
            <person name="Nishiyama T."/>
            <person name="Sakayama H."/>
            <person name="Vries J.D."/>
            <person name="Buschmann H."/>
            <person name="Saint-Marcoux D."/>
            <person name="Ullrich K.K."/>
            <person name="Haas F.B."/>
            <person name="Vanderstraeten L."/>
            <person name="Becker D."/>
            <person name="Lang D."/>
            <person name="Vosolsobe S."/>
            <person name="Rombauts S."/>
            <person name="Wilhelmsson P.K.I."/>
            <person name="Janitza P."/>
            <person name="Kern R."/>
            <person name="Heyl A."/>
            <person name="Rumpler F."/>
            <person name="Villalobos L.I.A.C."/>
            <person name="Clay J.M."/>
            <person name="Skokan R."/>
            <person name="Toyoda A."/>
            <person name="Suzuki Y."/>
            <person name="Kagoshima H."/>
            <person name="Schijlen E."/>
            <person name="Tajeshwar N."/>
            <person name="Catarino B."/>
            <person name="Hetherington A.J."/>
            <person name="Saltykova A."/>
            <person name="Bonnot C."/>
            <person name="Breuninger H."/>
            <person name="Symeonidi A."/>
            <person name="Radhakrishnan G.V."/>
            <person name="Van Nieuwerburgh F."/>
            <person name="Deforce D."/>
            <person name="Chang C."/>
            <person name="Karol K.G."/>
            <person name="Hedrich R."/>
            <person name="Ulvskov P."/>
            <person name="Glockner G."/>
            <person name="Delwiche C.F."/>
            <person name="Petrasek J."/>
            <person name="Van de Peer Y."/>
            <person name="Friml J."/>
            <person name="Beilby M."/>
            <person name="Dolan L."/>
            <person name="Kohara Y."/>
            <person name="Sugano S."/>
            <person name="Fujiyama A."/>
            <person name="Delaux P.-M."/>
            <person name="Quint M."/>
            <person name="TheiBen G."/>
            <person name="Hagemann M."/>
            <person name="Harholt J."/>
            <person name="Dunand C."/>
            <person name="Zachgo S."/>
            <person name="Langdale J."/>
            <person name="Maumus F."/>
            <person name="Straeten D.V.D."/>
            <person name="Gould S.B."/>
            <person name="Rensing S.A."/>
        </authorList>
    </citation>
    <scope>NUCLEOTIDE SEQUENCE [LARGE SCALE GENOMIC DNA]</scope>
    <source>
        <strain evidence="4 5">S276</strain>
    </source>
</reference>
<evidence type="ECO:0000313" key="4">
    <source>
        <dbReference type="EMBL" id="GBG88602.1"/>
    </source>
</evidence>
<dbReference type="InterPro" id="IPR041869">
    <property type="entry name" value="MPP_ADPRM"/>
</dbReference>
<keyword evidence="2" id="KW-0378">Hydrolase</keyword>
<dbReference type="CDD" id="cd07396">
    <property type="entry name" value="MPP_Nbla03831"/>
    <property type="match status" value="1"/>
</dbReference>
<dbReference type="GO" id="GO:0030145">
    <property type="term" value="F:manganese ion binding"/>
    <property type="evidence" value="ECO:0007669"/>
    <property type="project" value="TreeGrafter"/>
</dbReference>
<gene>
    <name evidence="4" type="ORF">CBR_g48132</name>
</gene>
<dbReference type="OrthoDB" id="9675250at2759"/>
<dbReference type="SUPFAM" id="SSF56300">
    <property type="entry name" value="Metallo-dependent phosphatases"/>
    <property type="match status" value="1"/>
</dbReference>
<dbReference type="GO" id="GO:0008663">
    <property type="term" value="F:2',3'-cyclic-nucleotide 2'-phosphodiesterase activity"/>
    <property type="evidence" value="ECO:0007669"/>
    <property type="project" value="TreeGrafter"/>
</dbReference>
<dbReference type="GO" id="GO:0047631">
    <property type="term" value="F:ADP-ribose diphosphatase activity"/>
    <property type="evidence" value="ECO:0007669"/>
    <property type="project" value="TreeGrafter"/>
</dbReference>
<organism evidence="4 5">
    <name type="scientific">Chara braunii</name>
    <name type="common">Braun's stonewort</name>
    <dbReference type="NCBI Taxonomy" id="69332"/>
    <lineage>
        <taxon>Eukaryota</taxon>
        <taxon>Viridiplantae</taxon>
        <taxon>Streptophyta</taxon>
        <taxon>Charophyceae</taxon>
        <taxon>Charales</taxon>
        <taxon>Characeae</taxon>
        <taxon>Chara</taxon>
    </lineage>
</organism>
<dbReference type="GO" id="GO:0047734">
    <property type="term" value="F:CDP-glycerol diphosphatase activity"/>
    <property type="evidence" value="ECO:0007669"/>
    <property type="project" value="TreeGrafter"/>
</dbReference>
<dbReference type="Gramene" id="GBG88602">
    <property type="protein sequence ID" value="GBG88602"/>
    <property type="gene ID" value="CBR_g48132"/>
</dbReference>
<evidence type="ECO:0000256" key="1">
    <source>
        <dbReference type="ARBA" id="ARBA00022723"/>
    </source>
</evidence>
<dbReference type="AlphaFoldDB" id="A0A388M295"/>
<dbReference type="PANTHER" id="PTHR16509">
    <property type="match status" value="1"/>
</dbReference>
<keyword evidence="1" id="KW-0479">Metal-binding</keyword>
<proteinExistence type="predicted"/>
<dbReference type="EMBL" id="BFEA01000683">
    <property type="protein sequence ID" value="GBG88602.1"/>
    <property type="molecule type" value="Genomic_DNA"/>
</dbReference>
<evidence type="ECO:0000256" key="2">
    <source>
        <dbReference type="ARBA" id="ARBA00022801"/>
    </source>
</evidence>
<accession>A0A388M295</accession>
<evidence type="ECO:0000313" key="5">
    <source>
        <dbReference type="Proteomes" id="UP000265515"/>
    </source>
</evidence>
<keyword evidence="3" id="KW-0862">Zinc</keyword>
<sequence>MSATLLSMLNGGRVSLIDCGNILDGGGIGTVGVSGDQRKVTLGMTPVTTVSSSAALAADDDAAVSSSEIGSSPADASSYSLLGVPTKCNQTASNSDADFNKKKPIFSFGVVTDVQYADIEDGRSFSGVPRYYRHSLTALGRAIQNWNELGYLSFAVHFGDIVDGFCPRKESSAAVDKVVRTFNRFRSGPVYHMIGNHCLYNLPRASLNEILQIPTAPDCRSYYSFTPCKGFRFVVLDGYDISLLGWPEDHPHAVEAALVLDKGNPNENKNSPEGLRGLERRFVKFGGGISTTQLEWLDNILKEAEAEEEKVIIGCHLPMDPRSTDPICLLWNYDEVLRVLHNHSCVVATFAGHAHTGGYAVDKHGIHHRVLEAVLECPPGSDAYGHVDVFEDRLVLTGTGALVSSVMHFTGQQKATMRDES</sequence>
<dbReference type="Proteomes" id="UP000265515">
    <property type="component" value="Unassembled WGS sequence"/>
</dbReference>
<name>A0A388M295_CHABU</name>
<dbReference type="OMA" id="GHNHAGN"/>
<dbReference type="PANTHER" id="PTHR16509:SF1">
    <property type="entry name" value="MANGANESE-DEPENDENT ADP-RIBOSE_CDP-ALCOHOL DIPHOSPHATASE"/>
    <property type="match status" value="1"/>
</dbReference>